<dbReference type="EMBL" id="UZAN01046402">
    <property type="protein sequence ID" value="VDP84121.1"/>
    <property type="molecule type" value="Genomic_DNA"/>
</dbReference>
<evidence type="ECO:0000313" key="7">
    <source>
        <dbReference type="WBParaSite" id="ECPE_0000877001-mRNA-1"/>
    </source>
</evidence>
<accession>A0A183AP59</accession>
<dbReference type="CDD" id="cd19071">
    <property type="entry name" value="AKR_AKR1-5-like"/>
    <property type="match status" value="1"/>
</dbReference>
<dbReference type="GO" id="GO:0016491">
    <property type="term" value="F:oxidoreductase activity"/>
    <property type="evidence" value="ECO:0007669"/>
    <property type="project" value="InterPro"/>
</dbReference>
<reference evidence="7" key="1">
    <citation type="submission" date="2016-06" db="UniProtKB">
        <authorList>
            <consortium name="WormBaseParasite"/>
        </authorList>
    </citation>
    <scope>IDENTIFICATION</scope>
</reference>
<name>A0A183AP59_9TREM</name>
<sequence>MKMPVLGYGTYLKMKINIRTALEAGYRLIDCAFFYENEKAIGEAIKEALESLKLKREDIFVTSKVWPTHVRPENVRKSCEQSLKDLQLSYLDLFLVHWPVAFQVGCQHVINVLFTSQAMEKLVDDGLVKSIGLSNFNKRQIDFIMANSRIKPVNLQIEAHANFPNEKLVRYAQSKGLTVSAYAPLGSLGNTPYVFTPIGIELMEWFANTMQIHWHYTRMFCIRLFPIVDYYLNE</sequence>
<evidence type="ECO:0000259" key="4">
    <source>
        <dbReference type="Pfam" id="PF00248"/>
    </source>
</evidence>
<dbReference type="WBParaSite" id="ECPE_0000877001-mRNA-1">
    <property type="protein sequence ID" value="ECPE_0000877001-mRNA-1"/>
    <property type="gene ID" value="ECPE_0000877001"/>
</dbReference>
<dbReference type="PIRSF" id="PIRSF000097">
    <property type="entry name" value="AKR"/>
    <property type="match status" value="1"/>
</dbReference>
<proteinExistence type="predicted"/>
<dbReference type="InterPro" id="IPR036812">
    <property type="entry name" value="NAD(P)_OxRdtase_dom_sf"/>
</dbReference>
<dbReference type="Gene3D" id="3.20.20.100">
    <property type="entry name" value="NADP-dependent oxidoreductase domain"/>
    <property type="match status" value="1"/>
</dbReference>
<dbReference type="InterPro" id="IPR018170">
    <property type="entry name" value="Aldo/ket_reductase_CS"/>
</dbReference>
<feature type="domain" description="NADP-dependent oxidoreductase" evidence="4">
    <location>
        <begin position="18"/>
        <end position="187"/>
    </location>
</feature>
<protein>
    <submittedName>
        <fullName evidence="7">Aldo_ket_red domain-containing protein</fullName>
    </submittedName>
</protein>
<reference evidence="5 6" key="2">
    <citation type="submission" date="2018-11" db="EMBL/GenBank/DDBJ databases">
        <authorList>
            <consortium name="Pathogen Informatics"/>
        </authorList>
    </citation>
    <scope>NUCLEOTIDE SEQUENCE [LARGE SCALE GENOMIC DNA]</scope>
    <source>
        <strain evidence="5 6">Egypt</strain>
    </source>
</reference>
<evidence type="ECO:0000313" key="6">
    <source>
        <dbReference type="Proteomes" id="UP000272942"/>
    </source>
</evidence>
<dbReference type="SUPFAM" id="SSF51430">
    <property type="entry name" value="NAD(P)-linked oxidoreductase"/>
    <property type="match status" value="1"/>
</dbReference>
<dbReference type="InterPro" id="IPR023210">
    <property type="entry name" value="NADP_OxRdtase_dom"/>
</dbReference>
<dbReference type="PRINTS" id="PR00069">
    <property type="entry name" value="ALDKETRDTASE"/>
</dbReference>
<keyword evidence="6" id="KW-1185">Reference proteome</keyword>
<dbReference type="OrthoDB" id="416253at2759"/>
<dbReference type="AlphaFoldDB" id="A0A183AP59"/>
<dbReference type="PROSITE" id="PS00062">
    <property type="entry name" value="ALDOKETO_REDUCTASE_2"/>
    <property type="match status" value="1"/>
</dbReference>
<feature type="active site" description="Proton donor" evidence="1">
    <location>
        <position position="35"/>
    </location>
</feature>
<feature type="site" description="Lowers pKa of active site Tyr" evidence="3">
    <location>
        <position position="64"/>
    </location>
</feature>
<dbReference type="PROSITE" id="PS00798">
    <property type="entry name" value="ALDOKETO_REDUCTASE_1"/>
    <property type="match status" value="1"/>
</dbReference>
<evidence type="ECO:0000313" key="5">
    <source>
        <dbReference type="EMBL" id="VDP84121.1"/>
    </source>
</evidence>
<evidence type="ECO:0000256" key="1">
    <source>
        <dbReference type="PIRSR" id="PIRSR000097-1"/>
    </source>
</evidence>
<dbReference type="InterPro" id="IPR020471">
    <property type="entry name" value="AKR"/>
</dbReference>
<evidence type="ECO:0000256" key="3">
    <source>
        <dbReference type="PIRSR" id="PIRSR000097-3"/>
    </source>
</evidence>
<gene>
    <name evidence="5" type="ORF">ECPE_LOCUS8744</name>
</gene>
<organism evidence="7">
    <name type="scientific">Echinostoma caproni</name>
    <dbReference type="NCBI Taxonomy" id="27848"/>
    <lineage>
        <taxon>Eukaryota</taxon>
        <taxon>Metazoa</taxon>
        <taxon>Spiralia</taxon>
        <taxon>Lophotrochozoa</taxon>
        <taxon>Platyhelminthes</taxon>
        <taxon>Trematoda</taxon>
        <taxon>Digenea</taxon>
        <taxon>Plagiorchiida</taxon>
        <taxon>Echinostomata</taxon>
        <taxon>Echinostomatoidea</taxon>
        <taxon>Echinostomatidae</taxon>
        <taxon>Echinostoma</taxon>
    </lineage>
</organism>
<dbReference type="Pfam" id="PF00248">
    <property type="entry name" value="Aldo_ket_red"/>
    <property type="match status" value="1"/>
</dbReference>
<dbReference type="Proteomes" id="UP000272942">
    <property type="component" value="Unassembled WGS sequence"/>
</dbReference>
<dbReference type="PANTHER" id="PTHR11732">
    <property type="entry name" value="ALDO/KETO REDUCTASE"/>
    <property type="match status" value="1"/>
</dbReference>
<evidence type="ECO:0000256" key="2">
    <source>
        <dbReference type="PIRSR" id="PIRSR000097-2"/>
    </source>
</evidence>
<feature type="binding site" evidence="2">
    <location>
        <position position="97"/>
    </location>
    <ligand>
        <name>substrate</name>
    </ligand>
</feature>